<dbReference type="AlphaFoldDB" id="A0AAE0ZY78"/>
<protein>
    <recommendedName>
        <fullName evidence="3">Ig-like domain-containing protein</fullName>
    </recommendedName>
</protein>
<sequence length="554" mass="60496">MGRAVVQSDPVSAPVKRSIGHRAEDADISQTLNYLRTKVDTLDSKLDILLGGAEESTENNTSIEDSVEEGVEEVTVTVGDVKPVQLISAQRIPFNQGSKNRFIIRLKNTSDGQINYRIFGDGDVRAPDDVAEESNGVLAVGFNVTIGHHNGKLFFQAIDLDYENGMTLILKNILSDPTTQNLEDAHIPLLEISPAKEAVYDPGHNITVTATLRSSDLPADDLTGLDKIFSGLDLSSREFKRFWSSDLMFDTYVHPGEAGKAEESYTMNTANHAVGGFLSVYTRIDINEGTVVISAQPLRSIVVRPSNQTGPFPPGYLGFINEEHHQQSTRGNELRTCRPNDECWIHCYAIGETVTSVTVIRVLPDGSMGYVPSARSPPQLMSTMHSVQWKFEPHPETLESDGITTFMCSARNENTGQVAVKLVDVLAATEGSIDSERSSVQVEANPINSNQIDITLNCAISGRPLPDVWFSDARHGQYSSNSYGADLVISSGQNGYEGIARKVFTVSSAEYHQLQENINSGQSAGYSCTLIHYSDEISASEVPRYTFALPGTVQ</sequence>
<evidence type="ECO:0000313" key="2">
    <source>
        <dbReference type="Proteomes" id="UP001283361"/>
    </source>
</evidence>
<dbReference type="EMBL" id="JAWDGP010003066">
    <property type="protein sequence ID" value="KAK3777655.1"/>
    <property type="molecule type" value="Genomic_DNA"/>
</dbReference>
<reference evidence="1" key="1">
    <citation type="journal article" date="2023" name="G3 (Bethesda)">
        <title>A reference genome for the long-term kleptoplast-retaining sea slug Elysia crispata morphotype clarki.</title>
        <authorList>
            <person name="Eastman K.E."/>
            <person name="Pendleton A.L."/>
            <person name="Shaikh M.A."/>
            <person name="Suttiyut T."/>
            <person name="Ogas R."/>
            <person name="Tomko P."/>
            <person name="Gavelis G."/>
            <person name="Widhalm J.R."/>
            <person name="Wisecaver J.H."/>
        </authorList>
    </citation>
    <scope>NUCLEOTIDE SEQUENCE</scope>
    <source>
        <strain evidence="1">ECLA1</strain>
    </source>
</reference>
<dbReference type="Proteomes" id="UP001283361">
    <property type="component" value="Unassembled WGS sequence"/>
</dbReference>
<gene>
    <name evidence="1" type="ORF">RRG08_021766</name>
</gene>
<evidence type="ECO:0000313" key="1">
    <source>
        <dbReference type="EMBL" id="KAK3777655.1"/>
    </source>
</evidence>
<keyword evidence="2" id="KW-1185">Reference proteome</keyword>
<evidence type="ECO:0008006" key="3">
    <source>
        <dbReference type="Google" id="ProtNLM"/>
    </source>
</evidence>
<name>A0AAE0ZY78_9GAST</name>
<proteinExistence type="predicted"/>
<accession>A0AAE0ZY78</accession>
<comment type="caution">
    <text evidence="1">The sequence shown here is derived from an EMBL/GenBank/DDBJ whole genome shotgun (WGS) entry which is preliminary data.</text>
</comment>
<organism evidence="1 2">
    <name type="scientific">Elysia crispata</name>
    <name type="common">lettuce slug</name>
    <dbReference type="NCBI Taxonomy" id="231223"/>
    <lineage>
        <taxon>Eukaryota</taxon>
        <taxon>Metazoa</taxon>
        <taxon>Spiralia</taxon>
        <taxon>Lophotrochozoa</taxon>
        <taxon>Mollusca</taxon>
        <taxon>Gastropoda</taxon>
        <taxon>Heterobranchia</taxon>
        <taxon>Euthyneura</taxon>
        <taxon>Panpulmonata</taxon>
        <taxon>Sacoglossa</taxon>
        <taxon>Placobranchoidea</taxon>
        <taxon>Plakobranchidae</taxon>
        <taxon>Elysia</taxon>
    </lineage>
</organism>